<accession>A0ACC2ISA5</accession>
<dbReference type="EMBL" id="JAPHNI010000035">
    <property type="protein sequence ID" value="KAJ8117942.1"/>
    <property type="molecule type" value="Genomic_DNA"/>
</dbReference>
<organism evidence="1 2">
    <name type="scientific">Boeremia exigua</name>
    <dbReference type="NCBI Taxonomy" id="749465"/>
    <lineage>
        <taxon>Eukaryota</taxon>
        <taxon>Fungi</taxon>
        <taxon>Dikarya</taxon>
        <taxon>Ascomycota</taxon>
        <taxon>Pezizomycotina</taxon>
        <taxon>Dothideomycetes</taxon>
        <taxon>Pleosporomycetidae</taxon>
        <taxon>Pleosporales</taxon>
        <taxon>Pleosporineae</taxon>
        <taxon>Didymellaceae</taxon>
        <taxon>Boeremia</taxon>
    </lineage>
</organism>
<reference evidence="1" key="1">
    <citation type="submission" date="2022-11" db="EMBL/GenBank/DDBJ databases">
        <title>Genome Sequence of Boeremia exigua.</title>
        <authorList>
            <person name="Buettner E."/>
        </authorList>
    </citation>
    <scope>NUCLEOTIDE SEQUENCE</scope>
    <source>
        <strain evidence="1">CU02</strain>
    </source>
</reference>
<keyword evidence="2" id="KW-1185">Reference proteome</keyword>
<comment type="caution">
    <text evidence="1">The sequence shown here is derived from an EMBL/GenBank/DDBJ whole genome shotgun (WGS) entry which is preliminary data.</text>
</comment>
<evidence type="ECO:0000313" key="2">
    <source>
        <dbReference type="Proteomes" id="UP001153331"/>
    </source>
</evidence>
<proteinExistence type="predicted"/>
<name>A0ACC2ISA5_9PLEO</name>
<sequence>MPFQRLYIVHAPQLIQEIQSKANAQTFVPNLLDFGMLFSGLTTESQNTLRGAFGLHGNGFTMSVHKYLLSGESLKMATKAAIDRLTASLPSSVDSVKGGLQEIVRHELTLAMTGAIYGPENPYDDPIIEESWRSFVPGISHLLYSPFPALTARKALRARSRIVCAFKKYFETGGYLQAFPMIPEMHEINKRHGLSTEEAAKMEMATSLAMLSSGAVTCFWLLFHILSDQDLTTSIREELNKVAVATSAEKIKIIELSAVKDHCPTLVAVFNETLRYHSTVINIKQVQHETTLAGQYLLKKNGLLMIPGQSVHLSKDIWGPSAHVYDHRRFISSHSKKNIASTSAFRPFGAGVTMCPGRHFSTNVILGFAVMVLLKFDIVPLSGEWKEPTKHNADMWNAMPKPDHDIDVVLSPRGDQDQAEWNASAALVTRGVWSLPLLYARLTRSHAALVRHASDFQMFMTCSSFASRMISSYSLGIRSCFAAMRPAFLKEKGLSKLSRIARKRAEHWKIATAASEMLYSLEQVDTIMARKTQQVMSPPLAASRFEAVAFSGLINVACILATTSLALARTTSFVERQVPANATGITTITSPQGAQIRYKQPGKQGVCETTEGVDDYAGYISLNEKTNMFFWFFEARENPQEKPLTLWLNGGPGSDSLIGLFQEHGPCNVSEDLKTQLNPYSWNEHSNMLYLSQPVGVGFSYETTEVDEKGRYSLVDPDKANTTEAAAIGAWHVLQAFLELSPQLDTDIKNLTFNLWTESYGGHYGPGFYNYFYKQNEAIRNGTVQGVELIMDTLGVINGIIDEQSTSLSSRPITVLYSCVAVQGPYYPEFAVNNTYGIKAYNDTVYTFAKQAFYFPGGCNDQIEYCKQSNRSTEDGQLACSTAMTLCRSLVEEPYYNFGDRGVYDIRHNYDDPTPPDYFMDFLNLASTQEALGVNINYTSASSSQVFSGFSSTGDFVYSFMEDLSEILGYGVRVALLYGDADYICNWFGGEAVSLAVNHTDKAAFNAAGYTPFLVDGVEYGEVREYGNFSFTRIYEAGHEVPYYQPVASLEHFKRVLDHVIIADGSKVVTDDYGTNGTAKATHTETYVPLPPTSTPSSHTSAGEKRFKRVWRNYM</sequence>
<evidence type="ECO:0000313" key="1">
    <source>
        <dbReference type="EMBL" id="KAJ8117942.1"/>
    </source>
</evidence>
<protein>
    <submittedName>
        <fullName evidence="1">Uncharacterized protein</fullName>
    </submittedName>
</protein>
<dbReference type="Proteomes" id="UP001153331">
    <property type="component" value="Unassembled WGS sequence"/>
</dbReference>
<gene>
    <name evidence="1" type="ORF">OPT61_g979</name>
</gene>